<evidence type="ECO:0000256" key="5">
    <source>
        <dbReference type="SAM" id="Phobius"/>
    </source>
</evidence>
<comment type="subcellular location">
    <subcellularLocation>
        <location evidence="1">Membrane</location>
        <topology evidence="1">Multi-pass membrane protein</topology>
    </subcellularLocation>
</comment>
<keyword evidence="4 5" id="KW-0472">Membrane</keyword>
<evidence type="ECO:0000313" key="6">
    <source>
        <dbReference type="EMBL" id="CAL1712152.1"/>
    </source>
</evidence>
<protein>
    <submittedName>
        <fullName evidence="6">Uncharacterized protein</fullName>
    </submittedName>
</protein>
<evidence type="ECO:0000313" key="7">
    <source>
        <dbReference type="Proteomes" id="UP001497453"/>
    </source>
</evidence>
<dbReference type="PANTHER" id="PTHR31465">
    <property type="entry name" value="PROTEIN RTA1-RELATED"/>
    <property type="match status" value="1"/>
</dbReference>
<gene>
    <name evidence="6" type="ORF">GFSPODELE1_LOCUS8695</name>
</gene>
<keyword evidence="7" id="KW-1185">Reference proteome</keyword>
<dbReference type="Proteomes" id="UP001497453">
    <property type="component" value="Chromosome 7"/>
</dbReference>
<dbReference type="EMBL" id="OZ037950">
    <property type="protein sequence ID" value="CAL1712152.1"/>
    <property type="molecule type" value="Genomic_DNA"/>
</dbReference>
<feature type="transmembrane region" description="Helical" evidence="5">
    <location>
        <begin position="61"/>
        <end position="81"/>
    </location>
</feature>
<organism evidence="6 7">
    <name type="scientific">Somion occarium</name>
    <dbReference type="NCBI Taxonomy" id="3059160"/>
    <lineage>
        <taxon>Eukaryota</taxon>
        <taxon>Fungi</taxon>
        <taxon>Dikarya</taxon>
        <taxon>Basidiomycota</taxon>
        <taxon>Agaricomycotina</taxon>
        <taxon>Agaricomycetes</taxon>
        <taxon>Polyporales</taxon>
        <taxon>Cerrenaceae</taxon>
        <taxon>Somion</taxon>
    </lineage>
</organism>
<evidence type="ECO:0000256" key="4">
    <source>
        <dbReference type="ARBA" id="ARBA00023136"/>
    </source>
</evidence>
<dbReference type="PANTHER" id="PTHR31465:SF1">
    <property type="entry name" value="PROTEIN RTA1-RELATED"/>
    <property type="match status" value="1"/>
</dbReference>
<evidence type="ECO:0000256" key="2">
    <source>
        <dbReference type="ARBA" id="ARBA00022692"/>
    </source>
</evidence>
<keyword evidence="3 5" id="KW-1133">Transmembrane helix</keyword>
<accession>A0ABP1DZ25</accession>
<sequence length="163" mass="18892">MSVTTNVDRAKLSSNIFLGGLALQVLSFAFFTLLFFRFLYHVYTLEPQVWSRDSLKPWYQDWRGLAGAMFISCIGILIRSAYRTIELSEGYSGRLATTEGFFYGLDTLPLFFAVAVYVPFWPGRFIPDTKELRRIEFQERNDKEMNRIGMLSREARGSRVELT</sequence>
<reference evidence="7" key="1">
    <citation type="submission" date="2024-04" db="EMBL/GenBank/DDBJ databases">
        <authorList>
            <person name="Shaw F."/>
            <person name="Minotto A."/>
        </authorList>
    </citation>
    <scope>NUCLEOTIDE SEQUENCE [LARGE SCALE GENOMIC DNA]</scope>
</reference>
<name>A0ABP1DZ25_9APHY</name>
<keyword evidence="2 5" id="KW-0812">Transmembrane</keyword>
<feature type="transmembrane region" description="Helical" evidence="5">
    <location>
        <begin position="16"/>
        <end position="40"/>
    </location>
</feature>
<proteinExistence type="predicted"/>
<dbReference type="Pfam" id="PF04479">
    <property type="entry name" value="RTA1"/>
    <property type="match status" value="1"/>
</dbReference>
<dbReference type="InterPro" id="IPR007568">
    <property type="entry name" value="RTA1"/>
</dbReference>
<evidence type="ECO:0000256" key="3">
    <source>
        <dbReference type="ARBA" id="ARBA00022989"/>
    </source>
</evidence>
<evidence type="ECO:0000256" key="1">
    <source>
        <dbReference type="ARBA" id="ARBA00004141"/>
    </source>
</evidence>
<feature type="transmembrane region" description="Helical" evidence="5">
    <location>
        <begin position="101"/>
        <end position="120"/>
    </location>
</feature>